<keyword evidence="3 8" id="KW-0812">Transmembrane</keyword>
<dbReference type="GO" id="GO:0005783">
    <property type="term" value="C:endoplasmic reticulum"/>
    <property type="evidence" value="ECO:0007669"/>
    <property type="project" value="TreeGrafter"/>
</dbReference>
<evidence type="ECO:0000256" key="3">
    <source>
        <dbReference type="ARBA" id="ARBA00022692"/>
    </source>
</evidence>
<comment type="subcellular location">
    <subcellularLocation>
        <location evidence="1">Membrane</location>
        <topology evidence="1">Multi-pass membrane protein</topology>
    </subcellularLocation>
</comment>
<evidence type="ECO:0000259" key="9">
    <source>
        <dbReference type="Pfam" id="PF01529"/>
    </source>
</evidence>
<dbReference type="PROSITE" id="PS50216">
    <property type="entry name" value="DHHC"/>
    <property type="match status" value="1"/>
</dbReference>
<dbReference type="VEuPathDB" id="TriTrypDB:BSAL_81690"/>
<comment type="catalytic activity">
    <reaction evidence="8">
        <text>L-cysteinyl-[protein] + hexadecanoyl-CoA = S-hexadecanoyl-L-cysteinyl-[protein] + CoA</text>
        <dbReference type="Rhea" id="RHEA:36683"/>
        <dbReference type="Rhea" id="RHEA-COMP:10131"/>
        <dbReference type="Rhea" id="RHEA-COMP:11032"/>
        <dbReference type="ChEBI" id="CHEBI:29950"/>
        <dbReference type="ChEBI" id="CHEBI:57287"/>
        <dbReference type="ChEBI" id="CHEBI:57379"/>
        <dbReference type="ChEBI" id="CHEBI:74151"/>
        <dbReference type="EC" id="2.3.1.225"/>
    </reaction>
</comment>
<dbReference type="EMBL" id="CYKH01000887">
    <property type="protein sequence ID" value="CUG58607.1"/>
    <property type="molecule type" value="Genomic_DNA"/>
</dbReference>
<evidence type="ECO:0000256" key="7">
    <source>
        <dbReference type="ARBA" id="ARBA00038298"/>
    </source>
</evidence>
<evidence type="ECO:0000313" key="11">
    <source>
        <dbReference type="Proteomes" id="UP000051952"/>
    </source>
</evidence>
<organism evidence="10 11">
    <name type="scientific">Bodo saltans</name>
    <name type="common">Flagellated protozoan</name>
    <dbReference type="NCBI Taxonomy" id="75058"/>
    <lineage>
        <taxon>Eukaryota</taxon>
        <taxon>Discoba</taxon>
        <taxon>Euglenozoa</taxon>
        <taxon>Kinetoplastea</taxon>
        <taxon>Metakinetoplastina</taxon>
        <taxon>Eubodonida</taxon>
        <taxon>Bodonidae</taxon>
        <taxon>Bodo</taxon>
    </lineage>
</organism>
<feature type="transmembrane region" description="Helical" evidence="8">
    <location>
        <begin position="218"/>
        <end position="240"/>
    </location>
</feature>
<dbReference type="OrthoDB" id="9909019at2759"/>
<evidence type="ECO:0000256" key="2">
    <source>
        <dbReference type="ARBA" id="ARBA00022679"/>
    </source>
</evidence>
<evidence type="ECO:0000256" key="6">
    <source>
        <dbReference type="ARBA" id="ARBA00023315"/>
    </source>
</evidence>
<evidence type="ECO:0000256" key="5">
    <source>
        <dbReference type="ARBA" id="ARBA00023136"/>
    </source>
</evidence>
<gene>
    <name evidence="10" type="ORF">BSAL_81690</name>
</gene>
<feature type="transmembrane region" description="Helical" evidence="8">
    <location>
        <begin position="91"/>
        <end position="114"/>
    </location>
</feature>
<dbReference type="GO" id="GO:0019706">
    <property type="term" value="F:protein-cysteine S-palmitoyltransferase activity"/>
    <property type="evidence" value="ECO:0007669"/>
    <property type="project" value="UniProtKB-EC"/>
</dbReference>
<evidence type="ECO:0000256" key="8">
    <source>
        <dbReference type="RuleBase" id="RU079119"/>
    </source>
</evidence>
<dbReference type="GO" id="GO:0016020">
    <property type="term" value="C:membrane"/>
    <property type="evidence" value="ECO:0007669"/>
    <property type="project" value="UniProtKB-SubCell"/>
</dbReference>
<comment type="similarity">
    <text evidence="7">Belongs to the DHHC palmitoyltransferase family. PFA5 subfamily.</text>
</comment>
<protein>
    <recommendedName>
        <fullName evidence="8">Palmitoyltransferase</fullName>
        <ecNumber evidence="8">2.3.1.225</ecNumber>
    </recommendedName>
</protein>
<feature type="transmembrane region" description="Helical" evidence="8">
    <location>
        <begin position="246"/>
        <end position="274"/>
    </location>
</feature>
<reference evidence="11" key="1">
    <citation type="submission" date="2015-09" db="EMBL/GenBank/DDBJ databases">
        <authorList>
            <consortium name="Pathogen Informatics"/>
        </authorList>
    </citation>
    <scope>NUCLEOTIDE SEQUENCE [LARGE SCALE GENOMIC DNA]</scope>
    <source>
        <strain evidence="11">Lake Konstanz</strain>
    </source>
</reference>
<dbReference type="PANTHER" id="PTHR22883:SF23">
    <property type="entry name" value="PALMITOYLTRANSFERASE ZDHHC6"/>
    <property type="match status" value="1"/>
</dbReference>
<dbReference type="PANTHER" id="PTHR22883">
    <property type="entry name" value="ZINC FINGER DHHC DOMAIN CONTAINING PROTEIN"/>
    <property type="match status" value="1"/>
</dbReference>
<feature type="domain" description="Palmitoyltransferase DHHC" evidence="9">
    <location>
        <begin position="172"/>
        <end position="289"/>
    </location>
</feature>
<dbReference type="Pfam" id="PF01529">
    <property type="entry name" value="DHHC"/>
    <property type="match status" value="1"/>
</dbReference>
<evidence type="ECO:0000256" key="4">
    <source>
        <dbReference type="ARBA" id="ARBA00022989"/>
    </source>
</evidence>
<dbReference type="AlphaFoldDB" id="A0A0S4J1K8"/>
<dbReference type="GO" id="GO:0005794">
    <property type="term" value="C:Golgi apparatus"/>
    <property type="evidence" value="ECO:0007669"/>
    <property type="project" value="TreeGrafter"/>
</dbReference>
<dbReference type="InterPro" id="IPR039859">
    <property type="entry name" value="PFA4/ZDH16/20/ERF2-like"/>
</dbReference>
<evidence type="ECO:0000256" key="1">
    <source>
        <dbReference type="ARBA" id="ARBA00004141"/>
    </source>
</evidence>
<feature type="transmembrane region" description="Helical" evidence="8">
    <location>
        <begin position="17"/>
        <end position="42"/>
    </location>
</feature>
<dbReference type="Proteomes" id="UP000051952">
    <property type="component" value="Unassembled WGS sequence"/>
</dbReference>
<dbReference type="EC" id="2.3.1.225" evidence="8"/>
<dbReference type="InterPro" id="IPR001594">
    <property type="entry name" value="Palmitoyltrfase_DHHC"/>
</dbReference>
<sequence>MVQVNVHSFRPRSIGGFLCLGLSYIPPVIAFGLMVLIMFPYYKLYCHDTLWHDLITRAAASATSAPPSSSTVESIAPLKAAVSGPRATVTWFLFCVLGSGYLFGSLLVAFWRCIFTSPGYVPRDPWEEEPHIEGFMSTTSNISSEHPIRRLEVNNNNKVARHSVTQVTRAGKARHCSPCSMYKPDDAHHCHDCNRCVERMDHHCPWINNCVGLETEKFFILFLLYIALTGSFVATTLGVGLKTGGISVFITVFLIVDLIGAAVFGIAMMGFVIFHLTMLYKGISTIDYVVAKRTGVAVATASASKRHQVLTLVFGVDRRWWVLLLPIAPKRPFKEHGDATPLCSGDRGGMITVRVGRPDSYGPSQTLFHETSDDLVGDRQLERIGSTTSAGMDKSYNAVRKGGDTAPLLSGMDETPLSSSVRHHLVVGHGSDDDEIHDLGVQEEAHQPVRIKYFHTTL</sequence>
<dbReference type="GO" id="GO:0006612">
    <property type="term" value="P:protein targeting to membrane"/>
    <property type="evidence" value="ECO:0007669"/>
    <property type="project" value="TreeGrafter"/>
</dbReference>
<evidence type="ECO:0000313" key="10">
    <source>
        <dbReference type="EMBL" id="CUG58607.1"/>
    </source>
</evidence>
<name>A0A0S4J1K8_BODSA</name>
<proteinExistence type="inferred from homology"/>
<keyword evidence="4 8" id="KW-1133">Transmembrane helix</keyword>
<accession>A0A0S4J1K8</accession>
<keyword evidence="11" id="KW-1185">Reference proteome</keyword>
<keyword evidence="2 8" id="KW-0808">Transferase</keyword>
<keyword evidence="6 8" id="KW-0012">Acyltransferase</keyword>
<comment type="domain">
    <text evidence="8">The DHHC domain is required for palmitoyltransferase activity.</text>
</comment>
<keyword evidence="5 8" id="KW-0472">Membrane</keyword>